<accession>A0AAN7Z0P8</accession>
<dbReference type="InterPro" id="IPR005225">
    <property type="entry name" value="Small_GTP-bd"/>
</dbReference>
<dbReference type="GO" id="GO:0003924">
    <property type="term" value="F:GTPase activity"/>
    <property type="evidence" value="ECO:0007669"/>
    <property type="project" value="InterPro"/>
</dbReference>
<keyword evidence="5" id="KW-1185">Reference proteome</keyword>
<comment type="similarity">
    <text evidence="1">Belongs to the small GTPase superfamily. Rab family.</text>
</comment>
<dbReference type="PANTHER" id="PTHR47981">
    <property type="entry name" value="RAB FAMILY"/>
    <property type="match status" value="1"/>
</dbReference>
<dbReference type="GO" id="GO:0005525">
    <property type="term" value="F:GTP binding"/>
    <property type="evidence" value="ECO:0007669"/>
    <property type="project" value="UniProtKB-KW"/>
</dbReference>
<dbReference type="GO" id="GO:0005770">
    <property type="term" value="C:late endosome"/>
    <property type="evidence" value="ECO:0007669"/>
    <property type="project" value="TreeGrafter"/>
</dbReference>
<dbReference type="AlphaFoldDB" id="A0AAN7Z0P8"/>
<evidence type="ECO:0000313" key="5">
    <source>
        <dbReference type="Proteomes" id="UP001344447"/>
    </source>
</evidence>
<keyword evidence="2" id="KW-0547">Nucleotide-binding</keyword>
<dbReference type="GO" id="GO:0090385">
    <property type="term" value="P:phagosome-lysosome fusion"/>
    <property type="evidence" value="ECO:0007669"/>
    <property type="project" value="TreeGrafter"/>
</dbReference>
<dbReference type="InterPro" id="IPR001806">
    <property type="entry name" value="Small_GTPase"/>
</dbReference>
<gene>
    <name evidence="4" type="ORF">RB653_009502</name>
</gene>
<organism evidence="4 5">
    <name type="scientific">Dictyostelium firmibasis</name>
    <dbReference type="NCBI Taxonomy" id="79012"/>
    <lineage>
        <taxon>Eukaryota</taxon>
        <taxon>Amoebozoa</taxon>
        <taxon>Evosea</taxon>
        <taxon>Eumycetozoa</taxon>
        <taxon>Dictyostelia</taxon>
        <taxon>Dictyosteliales</taxon>
        <taxon>Dictyosteliaceae</taxon>
        <taxon>Dictyostelium</taxon>
    </lineage>
</organism>
<dbReference type="SMART" id="SM00174">
    <property type="entry name" value="RHO"/>
    <property type="match status" value="1"/>
</dbReference>
<dbReference type="PROSITE" id="PS51419">
    <property type="entry name" value="RAB"/>
    <property type="match status" value="1"/>
</dbReference>
<evidence type="ECO:0000256" key="1">
    <source>
        <dbReference type="ARBA" id="ARBA00006270"/>
    </source>
</evidence>
<protein>
    <submittedName>
        <fullName evidence="4">Uncharacterized protein</fullName>
    </submittedName>
</protein>
<dbReference type="CDD" id="cd00154">
    <property type="entry name" value="Rab"/>
    <property type="match status" value="1"/>
</dbReference>
<sequence length="215" mass="24990">MENKRKKNLKVIMLGNLNSGKTAIFNEFAGRRFGTYTCPSTFDMFYKEMKIGNEIATLNFWDTAGQEKFKSLNRHYYRFSICCILCFDIHNEESFNSLDKWINELHEKGLENGLNPEKTIPLIVLLGTKSDITKSDKSISKERVENWCKGIEDRYKGDKINYFETSSKYSINIKESLNLISNLALNQYNLREIDEKKLKVIPLKQSNLDSYSSTC</sequence>
<name>A0AAN7Z0P8_9MYCE</name>
<comment type="caution">
    <text evidence="4">The sequence shown here is derived from an EMBL/GenBank/DDBJ whole genome shotgun (WGS) entry which is preliminary data.</text>
</comment>
<dbReference type="GO" id="GO:0045335">
    <property type="term" value="C:phagocytic vesicle"/>
    <property type="evidence" value="ECO:0007669"/>
    <property type="project" value="TreeGrafter"/>
</dbReference>
<dbReference type="SUPFAM" id="SSF52540">
    <property type="entry name" value="P-loop containing nucleoside triphosphate hydrolases"/>
    <property type="match status" value="1"/>
</dbReference>
<dbReference type="PANTHER" id="PTHR47981:SF20">
    <property type="entry name" value="RAS-RELATED PROTEIN RAB-7A"/>
    <property type="match status" value="1"/>
</dbReference>
<dbReference type="NCBIfam" id="TIGR00231">
    <property type="entry name" value="small_GTP"/>
    <property type="match status" value="1"/>
</dbReference>
<dbReference type="InterPro" id="IPR027417">
    <property type="entry name" value="P-loop_NTPase"/>
</dbReference>
<dbReference type="PROSITE" id="PS51421">
    <property type="entry name" value="RAS"/>
    <property type="match status" value="1"/>
</dbReference>
<proteinExistence type="inferred from homology"/>
<evidence type="ECO:0000256" key="3">
    <source>
        <dbReference type="ARBA" id="ARBA00023134"/>
    </source>
</evidence>
<dbReference type="GO" id="GO:0005764">
    <property type="term" value="C:lysosome"/>
    <property type="evidence" value="ECO:0007669"/>
    <property type="project" value="TreeGrafter"/>
</dbReference>
<dbReference type="PROSITE" id="PS51420">
    <property type="entry name" value="RHO"/>
    <property type="match status" value="1"/>
</dbReference>
<dbReference type="Gene3D" id="3.40.50.300">
    <property type="entry name" value="P-loop containing nucleotide triphosphate hydrolases"/>
    <property type="match status" value="1"/>
</dbReference>
<evidence type="ECO:0000313" key="4">
    <source>
        <dbReference type="EMBL" id="KAK5579815.1"/>
    </source>
</evidence>
<dbReference type="EMBL" id="JAVFKY010000003">
    <property type="protein sequence ID" value="KAK5579815.1"/>
    <property type="molecule type" value="Genomic_DNA"/>
</dbReference>
<dbReference type="PRINTS" id="PR00449">
    <property type="entry name" value="RASTRNSFRMNG"/>
</dbReference>
<keyword evidence="3" id="KW-0342">GTP-binding</keyword>
<dbReference type="SMART" id="SM00175">
    <property type="entry name" value="RAB"/>
    <property type="match status" value="1"/>
</dbReference>
<reference evidence="4 5" key="1">
    <citation type="submission" date="2023-11" db="EMBL/GenBank/DDBJ databases">
        <title>Dfirmibasis_genome.</title>
        <authorList>
            <person name="Edelbroek B."/>
            <person name="Kjellin J."/>
            <person name="Jerlstrom-Hultqvist J."/>
            <person name="Soderbom F."/>
        </authorList>
    </citation>
    <scope>NUCLEOTIDE SEQUENCE [LARGE SCALE GENOMIC DNA]</scope>
    <source>
        <strain evidence="4 5">TNS-C-14</strain>
    </source>
</reference>
<dbReference type="Proteomes" id="UP001344447">
    <property type="component" value="Unassembled WGS sequence"/>
</dbReference>
<dbReference type="Pfam" id="PF00071">
    <property type="entry name" value="Ras"/>
    <property type="match status" value="1"/>
</dbReference>
<evidence type="ECO:0000256" key="2">
    <source>
        <dbReference type="ARBA" id="ARBA00022741"/>
    </source>
</evidence>
<dbReference type="SMART" id="SM00173">
    <property type="entry name" value="RAS"/>
    <property type="match status" value="1"/>
</dbReference>